<dbReference type="PANTHER" id="PTHR13690">
    <property type="entry name" value="TRANSCRIPTION FACTOR POSF21-RELATED"/>
    <property type="match status" value="1"/>
</dbReference>
<evidence type="ECO:0000256" key="3">
    <source>
        <dbReference type="ARBA" id="ARBA00023125"/>
    </source>
</evidence>
<keyword evidence="2" id="KW-0805">Transcription regulation</keyword>
<feature type="region of interest" description="Disordered" evidence="7">
    <location>
        <begin position="1"/>
        <end position="33"/>
    </location>
</feature>
<dbReference type="EMBL" id="BQKI01000085">
    <property type="protein sequence ID" value="GJN34382.1"/>
    <property type="molecule type" value="Genomic_DNA"/>
</dbReference>
<dbReference type="GO" id="GO:0003677">
    <property type="term" value="F:DNA binding"/>
    <property type="evidence" value="ECO:0007669"/>
    <property type="project" value="UniProtKB-KW"/>
</dbReference>
<proteinExistence type="predicted"/>
<dbReference type="AlphaFoldDB" id="A0AAV5FHC6"/>
<dbReference type="InterPro" id="IPR046347">
    <property type="entry name" value="bZIP_sf"/>
</dbReference>
<keyword evidence="3" id="KW-0238">DNA-binding</keyword>
<evidence type="ECO:0000313" key="10">
    <source>
        <dbReference type="Proteomes" id="UP001054889"/>
    </source>
</evidence>
<feature type="compositionally biased region" description="Low complexity" evidence="7">
    <location>
        <begin position="391"/>
        <end position="415"/>
    </location>
</feature>
<dbReference type="Pfam" id="PF00170">
    <property type="entry name" value="bZIP_1"/>
    <property type="match status" value="1"/>
</dbReference>
<sequence length="415" mass="44824">MDEDRGNPARRRLPSPPGGHQGQGQLPRAPTDLFSQFQRRFSQSLLLPPMVPRLPSAASGSGSSAFSYYQGTPALAPPAVGAGGGSHLTRCLSHPPFFPTDQLAPLPYALPSVAGRRRPGWPVSPSVDAAALESVFGSYRVMGTLGSVVSGATEERHDHARGWSPAESSENEAENWAAAAGPRNPRHCRSLSVDSFMAAGNLSFGGMGQESPKMALPLPAAGASIGLSRAGSGPSDGPSAFFATTDLANGEFNEDDRKKIMSNDRLAEMAMTDPKRVKRILANRVSAAKSKERKVRYMGELERRVRVLQMETSALSAKMEREQRESDALKTQNNEMRIRVQALEQQAQLKNALNEAMSAEVQRLKQAIGEASDPRGPNSSHQHMGCQMTTQQLLQLQKQPSEAQLELAPQQQPQE</sequence>
<dbReference type="PANTHER" id="PTHR13690:SF116">
    <property type="entry name" value="BZIP TRANSCRIPTION FACTOR"/>
    <property type="match status" value="1"/>
</dbReference>
<feature type="coiled-coil region" evidence="6">
    <location>
        <begin position="305"/>
        <end position="362"/>
    </location>
</feature>
<reference evidence="9" key="2">
    <citation type="submission" date="2021-12" db="EMBL/GenBank/DDBJ databases">
        <title>Resequencing data analysis of finger millet.</title>
        <authorList>
            <person name="Hatakeyama M."/>
            <person name="Aluri S."/>
            <person name="Balachadran M.T."/>
            <person name="Sivarajan S.R."/>
            <person name="Poveda L."/>
            <person name="Shimizu-Inatsugi R."/>
            <person name="Schlapbach R."/>
            <person name="Sreeman S.M."/>
            <person name="Shimizu K.K."/>
        </authorList>
    </citation>
    <scope>NUCLEOTIDE SEQUENCE</scope>
</reference>
<keyword evidence="10" id="KW-1185">Reference proteome</keyword>
<dbReference type="SUPFAM" id="SSF57959">
    <property type="entry name" value="Leucine zipper domain"/>
    <property type="match status" value="1"/>
</dbReference>
<dbReference type="SMART" id="SM00338">
    <property type="entry name" value="BRLZ"/>
    <property type="match status" value="1"/>
</dbReference>
<keyword evidence="6" id="KW-0175">Coiled coil</keyword>
<comment type="subcellular location">
    <subcellularLocation>
        <location evidence="1">Nucleus</location>
    </subcellularLocation>
</comment>
<evidence type="ECO:0000256" key="7">
    <source>
        <dbReference type="SAM" id="MobiDB-lite"/>
    </source>
</evidence>
<keyword evidence="5" id="KW-0539">Nucleus</keyword>
<feature type="compositionally biased region" description="Polar residues" evidence="7">
    <location>
        <begin position="377"/>
        <end position="390"/>
    </location>
</feature>
<evidence type="ECO:0000256" key="1">
    <source>
        <dbReference type="ARBA" id="ARBA00004123"/>
    </source>
</evidence>
<keyword evidence="4" id="KW-0804">Transcription</keyword>
<evidence type="ECO:0000256" key="6">
    <source>
        <dbReference type="SAM" id="Coils"/>
    </source>
</evidence>
<dbReference type="GO" id="GO:0005634">
    <property type="term" value="C:nucleus"/>
    <property type="evidence" value="ECO:0007669"/>
    <property type="project" value="UniProtKB-SubCell"/>
</dbReference>
<dbReference type="Proteomes" id="UP001054889">
    <property type="component" value="Unassembled WGS sequence"/>
</dbReference>
<dbReference type="Gene3D" id="1.20.5.170">
    <property type="match status" value="1"/>
</dbReference>
<name>A0AAV5FHC6_ELECO</name>
<protein>
    <recommendedName>
        <fullName evidence="8">BZIP domain-containing protein</fullName>
    </recommendedName>
</protein>
<evidence type="ECO:0000256" key="5">
    <source>
        <dbReference type="ARBA" id="ARBA00023242"/>
    </source>
</evidence>
<comment type="caution">
    <text evidence="9">The sequence shown here is derived from an EMBL/GenBank/DDBJ whole genome shotgun (WGS) entry which is preliminary data.</text>
</comment>
<evidence type="ECO:0000256" key="4">
    <source>
        <dbReference type="ARBA" id="ARBA00023163"/>
    </source>
</evidence>
<dbReference type="InterPro" id="IPR044759">
    <property type="entry name" value="bZIP_RF2"/>
</dbReference>
<gene>
    <name evidence="9" type="primary">gb23038</name>
    <name evidence="9" type="ORF">PR202_gb23038</name>
</gene>
<feature type="region of interest" description="Disordered" evidence="7">
    <location>
        <begin position="152"/>
        <end position="185"/>
    </location>
</feature>
<feature type="domain" description="BZIP" evidence="8">
    <location>
        <begin position="273"/>
        <end position="336"/>
    </location>
</feature>
<dbReference type="InterPro" id="IPR004827">
    <property type="entry name" value="bZIP"/>
</dbReference>
<dbReference type="GO" id="GO:0003700">
    <property type="term" value="F:DNA-binding transcription factor activity"/>
    <property type="evidence" value="ECO:0007669"/>
    <property type="project" value="InterPro"/>
</dbReference>
<reference evidence="9" key="1">
    <citation type="journal article" date="2018" name="DNA Res.">
        <title>Multiple hybrid de novo genome assembly of finger millet, an orphan allotetraploid crop.</title>
        <authorList>
            <person name="Hatakeyama M."/>
            <person name="Aluri S."/>
            <person name="Balachadran M.T."/>
            <person name="Sivarajan S.R."/>
            <person name="Patrignani A."/>
            <person name="Gruter S."/>
            <person name="Poveda L."/>
            <person name="Shimizu-Inatsugi R."/>
            <person name="Baeten J."/>
            <person name="Francoijs K.J."/>
            <person name="Nataraja K.N."/>
            <person name="Reddy Y.A.N."/>
            <person name="Phadnis S."/>
            <person name="Ravikumar R.L."/>
            <person name="Schlapbach R."/>
            <person name="Sreeman S.M."/>
            <person name="Shimizu K.K."/>
        </authorList>
    </citation>
    <scope>NUCLEOTIDE SEQUENCE</scope>
</reference>
<accession>A0AAV5FHC6</accession>
<dbReference type="CDD" id="cd14703">
    <property type="entry name" value="bZIP_plant_RF2"/>
    <property type="match status" value="1"/>
</dbReference>
<evidence type="ECO:0000259" key="8">
    <source>
        <dbReference type="PROSITE" id="PS50217"/>
    </source>
</evidence>
<evidence type="ECO:0000313" key="9">
    <source>
        <dbReference type="EMBL" id="GJN34382.1"/>
    </source>
</evidence>
<evidence type="ECO:0000256" key="2">
    <source>
        <dbReference type="ARBA" id="ARBA00023015"/>
    </source>
</evidence>
<organism evidence="9 10">
    <name type="scientific">Eleusine coracana subsp. coracana</name>
    <dbReference type="NCBI Taxonomy" id="191504"/>
    <lineage>
        <taxon>Eukaryota</taxon>
        <taxon>Viridiplantae</taxon>
        <taxon>Streptophyta</taxon>
        <taxon>Embryophyta</taxon>
        <taxon>Tracheophyta</taxon>
        <taxon>Spermatophyta</taxon>
        <taxon>Magnoliopsida</taxon>
        <taxon>Liliopsida</taxon>
        <taxon>Poales</taxon>
        <taxon>Poaceae</taxon>
        <taxon>PACMAD clade</taxon>
        <taxon>Chloridoideae</taxon>
        <taxon>Cynodonteae</taxon>
        <taxon>Eleusininae</taxon>
        <taxon>Eleusine</taxon>
    </lineage>
</organism>
<feature type="region of interest" description="Disordered" evidence="7">
    <location>
        <begin position="370"/>
        <end position="415"/>
    </location>
</feature>
<dbReference type="PROSITE" id="PS50217">
    <property type="entry name" value="BZIP"/>
    <property type="match status" value="1"/>
</dbReference>